<dbReference type="InterPro" id="IPR036249">
    <property type="entry name" value="Thioredoxin-like_sf"/>
</dbReference>
<gene>
    <name evidence="6" type="ORF">UFOPK2373_00578</name>
</gene>
<keyword evidence="2" id="KW-0201">Cytochrome c-type biogenesis</keyword>
<dbReference type="Gene3D" id="3.40.30.10">
    <property type="entry name" value="Glutaredoxin"/>
    <property type="match status" value="1"/>
</dbReference>
<sequence>MKRTLVALLTLGISFSALTACTETPSMNNTYMSGDGTVTEFKPMDRTKAVTWSGVDSEGYQLGSANLTGVVTVLNFWYAACTACRVETPDLVALSNEYKDKAQFVGVNVRDTADTANAFKRSFKVPFPTVMDASSGSVLLSFTGIVTPSAVPTTLVIDATGRVSARILGVAEKATLKALIKSALAEVTVD</sequence>
<dbReference type="GO" id="GO:0016491">
    <property type="term" value="F:oxidoreductase activity"/>
    <property type="evidence" value="ECO:0007669"/>
    <property type="project" value="InterPro"/>
</dbReference>
<evidence type="ECO:0000256" key="2">
    <source>
        <dbReference type="ARBA" id="ARBA00022748"/>
    </source>
</evidence>
<dbReference type="GO" id="GO:0016209">
    <property type="term" value="F:antioxidant activity"/>
    <property type="evidence" value="ECO:0007669"/>
    <property type="project" value="InterPro"/>
</dbReference>
<protein>
    <submittedName>
        <fullName evidence="6">Unannotated protein</fullName>
    </submittedName>
</protein>
<dbReference type="InterPro" id="IPR050553">
    <property type="entry name" value="Thioredoxin_ResA/DsbE_sf"/>
</dbReference>
<name>A0A6J6NLE0_9ZZZZ</name>
<dbReference type="InterPro" id="IPR000866">
    <property type="entry name" value="AhpC/TSA"/>
</dbReference>
<dbReference type="SUPFAM" id="SSF52833">
    <property type="entry name" value="Thioredoxin-like"/>
    <property type="match status" value="1"/>
</dbReference>
<proteinExistence type="predicted"/>
<dbReference type="GO" id="GO:0017004">
    <property type="term" value="P:cytochrome complex assembly"/>
    <property type="evidence" value="ECO:0007669"/>
    <property type="project" value="UniProtKB-KW"/>
</dbReference>
<evidence type="ECO:0000256" key="4">
    <source>
        <dbReference type="ARBA" id="ARBA00023284"/>
    </source>
</evidence>
<keyword evidence="3" id="KW-1015">Disulfide bond</keyword>
<dbReference type="GO" id="GO:0030313">
    <property type="term" value="C:cell envelope"/>
    <property type="evidence" value="ECO:0007669"/>
    <property type="project" value="UniProtKB-SubCell"/>
</dbReference>
<dbReference type="CDD" id="cd02966">
    <property type="entry name" value="TlpA_like_family"/>
    <property type="match status" value="1"/>
</dbReference>
<dbReference type="PANTHER" id="PTHR42852:SF6">
    <property type="entry name" value="THIOL:DISULFIDE INTERCHANGE PROTEIN DSBE"/>
    <property type="match status" value="1"/>
</dbReference>
<evidence type="ECO:0000256" key="3">
    <source>
        <dbReference type="ARBA" id="ARBA00023157"/>
    </source>
</evidence>
<dbReference type="EMBL" id="CAEZXL010000082">
    <property type="protein sequence ID" value="CAB4687056.1"/>
    <property type="molecule type" value="Genomic_DNA"/>
</dbReference>
<dbReference type="PROSITE" id="PS51352">
    <property type="entry name" value="THIOREDOXIN_2"/>
    <property type="match status" value="1"/>
</dbReference>
<keyword evidence="4" id="KW-0676">Redox-active center</keyword>
<dbReference type="Pfam" id="PF00578">
    <property type="entry name" value="AhpC-TSA"/>
    <property type="match status" value="1"/>
</dbReference>
<reference evidence="6" key="1">
    <citation type="submission" date="2020-05" db="EMBL/GenBank/DDBJ databases">
        <authorList>
            <person name="Chiriac C."/>
            <person name="Salcher M."/>
            <person name="Ghai R."/>
            <person name="Kavagutti S V."/>
        </authorList>
    </citation>
    <scope>NUCLEOTIDE SEQUENCE</scope>
</reference>
<dbReference type="PANTHER" id="PTHR42852">
    <property type="entry name" value="THIOL:DISULFIDE INTERCHANGE PROTEIN DSBE"/>
    <property type="match status" value="1"/>
</dbReference>
<dbReference type="AlphaFoldDB" id="A0A6J6NLE0"/>
<dbReference type="InterPro" id="IPR013766">
    <property type="entry name" value="Thioredoxin_domain"/>
</dbReference>
<comment type="subcellular location">
    <subcellularLocation>
        <location evidence="1">Cell envelope</location>
    </subcellularLocation>
</comment>
<evidence type="ECO:0000259" key="5">
    <source>
        <dbReference type="PROSITE" id="PS51352"/>
    </source>
</evidence>
<organism evidence="6">
    <name type="scientific">freshwater metagenome</name>
    <dbReference type="NCBI Taxonomy" id="449393"/>
    <lineage>
        <taxon>unclassified sequences</taxon>
        <taxon>metagenomes</taxon>
        <taxon>ecological metagenomes</taxon>
    </lineage>
</organism>
<evidence type="ECO:0000313" key="6">
    <source>
        <dbReference type="EMBL" id="CAB4687056.1"/>
    </source>
</evidence>
<feature type="domain" description="Thioredoxin" evidence="5">
    <location>
        <begin position="18"/>
        <end position="185"/>
    </location>
</feature>
<dbReference type="PROSITE" id="PS51257">
    <property type="entry name" value="PROKAR_LIPOPROTEIN"/>
    <property type="match status" value="1"/>
</dbReference>
<accession>A0A6J6NLE0</accession>
<evidence type="ECO:0000256" key="1">
    <source>
        <dbReference type="ARBA" id="ARBA00004196"/>
    </source>
</evidence>